<dbReference type="RefSeq" id="WP_252955309.1">
    <property type="nucleotide sequence ID" value="NZ_JAFIRR010000147.1"/>
</dbReference>
<comment type="catalytic activity">
    <reaction evidence="5">
        <text>ethanolamine = acetaldehyde + NH4(+)</text>
        <dbReference type="Rhea" id="RHEA:15313"/>
        <dbReference type="ChEBI" id="CHEBI:15343"/>
        <dbReference type="ChEBI" id="CHEBI:28938"/>
        <dbReference type="ChEBI" id="CHEBI:57603"/>
        <dbReference type="EC" id="4.3.1.7"/>
    </reaction>
</comment>
<comment type="function">
    <text evidence="5">Catalyzes the deamination of various vicinal amino-alcohols to oxo compounds. Allows this organism to utilize ethanolamine as the sole source of nitrogen and carbon in the presence of external vitamin B12.</text>
</comment>
<evidence type="ECO:0000256" key="1">
    <source>
        <dbReference type="ARBA" id="ARBA00022628"/>
    </source>
</evidence>
<dbReference type="PANTHER" id="PTHR39330:SF1">
    <property type="entry name" value="ETHANOLAMINE AMMONIA-LYASE SMALL SUBUNIT"/>
    <property type="match status" value="1"/>
</dbReference>
<dbReference type="InterPro" id="IPR042251">
    <property type="entry name" value="EutC_C"/>
</dbReference>
<comment type="cofactor">
    <cofactor evidence="5">
        <name>adenosylcob(III)alamin</name>
        <dbReference type="ChEBI" id="CHEBI:18408"/>
    </cofactor>
    <text evidence="5">Binds between the large and small subunits.</text>
</comment>
<comment type="caution">
    <text evidence="6">The sequence shown here is derived from an EMBL/GenBank/DDBJ whole genome shotgun (WGS) entry which is preliminary data.</text>
</comment>
<evidence type="ECO:0000313" key="6">
    <source>
        <dbReference type="EMBL" id="MCO6418681.1"/>
    </source>
</evidence>
<comment type="subunit">
    <text evidence="5">The basic unit is a heterodimer which dimerizes to form tetramers. The heterotetramers trimerize; 6 large subunits form a core ring with 6 small subunits projecting outwards.</text>
</comment>
<evidence type="ECO:0000256" key="3">
    <source>
        <dbReference type="ARBA" id="ARBA00023285"/>
    </source>
</evidence>
<dbReference type="NCBIfam" id="NF003971">
    <property type="entry name" value="PRK05465.1"/>
    <property type="match status" value="1"/>
</dbReference>
<comment type="similarity">
    <text evidence="5">Belongs to the EutC family.</text>
</comment>
<keyword evidence="4 5" id="KW-1283">Bacterial microcompartment</keyword>
<keyword evidence="2 5" id="KW-0456">Lyase</keyword>
<name>A0ABT1D9V0_9PROT</name>
<keyword evidence="3 5" id="KW-0170">Cobalt</keyword>
<dbReference type="PANTHER" id="PTHR39330">
    <property type="entry name" value="ETHANOLAMINE AMMONIA-LYASE LIGHT CHAIN"/>
    <property type="match status" value="1"/>
</dbReference>
<evidence type="ECO:0000256" key="4">
    <source>
        <dbReference type="ARBA" id="ARBA00024446"/>
    </source>
</evidence>
<dbReference type="Gene3D" id="3.40.50.11240">
    <property type="entry name" value="Ethanolamine ammonia-lyase light chain (EutC)"/>
    <property type="match status" value="1"/>
</dbReference>
<feature type="binding site" evidence="5">
    <location>
        <position position="211"/>
    </location>
    <ligand>
        <name>adenosylcob(III)alamin</name>
        <dbReference type="ChEBI" id="CHEBI:18408"/>
    </ligand>
</feature>
<dbReference type="PIRSF" id="PIRSF018982">
    <property type="entry name" value="EutC"/>
    <property type="match status" value="1"/>
</dbReference>
<feature type="binding site" evidence="5">
    <location>
        <position position="182"/>
    </location>
    <ligand>
        <name>adenosylcob(III)alamin</name>
        <dbReference type="ChEBI" id="CHEBI:18408"/>
    </ligand>
</feature>
<dbReference type="HAMAP" id="MF_00601">
    <property type="entry name" value="EutC"/>
    <property type="match status" value="1"/>
</dbReference>
<dbReference type="Proteomes" id="UP001523392">
    <property type="component" value="Unassembled WGS sequence"/>
</dbReference>
<keyword evidence="7" id="KW-1185">Reference proteome</keyword>
<dbReference type="Gene3D" id="1.10.30.40">
    <property type="entry name" value="Ethanolamine ammonia-lyase light chain (EutC), N-terminal domain"/>
    <property type="match status" value="1"/>
</dbReference>
<dbReference type="EC" id="4.3.1.7" evidence="5"/>
<dbReference type="InterPro" id="IPR042255">
    <property type="entry name" value="EutC_N"/>
</dbReference>
<gene>
    <name evidence="5 6" type="primary">eutC</name>
    <name evidence="6" type="ORF">JYK14_21340</name>
</gene>
<evidence type="ECO:0000256" key="2">
    <source>
        <dbReference type="ARBA" id="ARBA00023239"/>
    </source>
</evidence>
<accession>A0ABT1D9V0</accession>
<organism evidence="6 7">
    <name type="scientific">Siccirubricoccus soli</name>
    <dbReference type="NCBI Taxonomy" id="2899147"/>
    <lineage>
        <taxon>Bacteria</taxon>
        <taxon>Pseudomonadati</taxon>
        <taxon>Pseudomonadota</taxon>
        <taxon>Alphaproteobacteria</taxon>
        <taxon>Acetobacterales</taxon>
        <taxon>Roseomonadaceae</taxon>
        <taxon>Siccirubricoccus</taxon>
    </lineage>
</organism>
<feature type="binding site" evidence="5">
    <location>
        <position position="161"/>
    </location>
    <ligand>
        <name>adenosylcob(III)alamin</name>
        <dbReference type="ChEBI" id="CHEBI:18408"/>
    </ligand>
</feature>
<evidence type="ECO:0000313" key="7">
    <source>
        <dbReference type="Proteomes" id="UP001523392"/>
    </source>
</evidence>
<dbReference type="InterPro" id="IPR009246">
    <property type="entry name" value="EutC"/>
</dbReference>
<dbReference type="GO" id="GO:0008851">
    <property type="term" value="F:ethanolamine ammonia-lyase activity"/>
    <property type="evidence" value="ECO:0007669"/>
    <property type="project" value="UniProtKB-EC"/>
</dbReference>
<protein>
    <recommendedName>
        <fullName evidence="5">Ethanolamine ammonia-lyase small subunit</fullName>
        <shortName evidence="5">EAL small subunit</shortName>
        <ecNumber evidence="5">4.3.1.7</ecNumber>
    </recommendedName>
</protein>
<comment type="subcellular location">
    <subcellularLocation>
        <location evidence="5">Bacterial microcompartment</location>
    </subcellularLocation>
</comment>
<sequence>MSGPEGKGGEHAPPPARWADLRRFTAARVALGRVGDGMPTAAHLAFQEAHARARDAVHATLDVVGVAAAAESLGLPVVAVASQAADRRTFLLRPDLGRRLRAADRGRLPAAPGAILFVVADGLCASGVAAQAPAFLAEAVPLLRGAGMPVAPIIVAAQGRVALGDEIGGLTGAAMVAMLIGERPGLTATESMGLYLTFAPRPGRTDAERNCISNIRDGGMSARAAAEKLLWLAGAALRLGATGVALKDEQPATPLLPA</sequence>
<evidence type="ECO:0000256" key="5">
    <source>
        <dbReference type="HAMAP-Rule" id="MF_00601"/>
    </source>
</evidence>
<proteinExistence type="inferred from homology"/>
<dbReference type="Pfam" id="PF05985">
    <property type="entry name" value="EutC"/>
    <property type="match status" value="1"/>
</dbReference>
<reference evidence="6 7" key="1">
    <citation type="submission" date="2021-12" db="EMBL/GenBank/DDBJ databases">
        <title>Siccirubricoccus leaddurans sp. nov., a high concentration Zn2+ tolerance bacterium.</title>
        <authorList>
            <person name="Cao Y."/>
        </authorList>
    </citation>
    <scope>NUCLEOTIDE SEQUENCE [LARGE SCALE GENOMIC DNA]</scope>
    <source>
        <strain evidence="6 7">KC 17139</strain>
    </source>
</reference>
<keyword evidence="1 5" id="KW-0846">Cobalamin</keyword>
<comment type="pathway">
    <text evidence="5">Amine and polyamine degradation; ethanolamine degradation.</text>
</comment>
<dbReference type="EMBL" id="JAFIRR010000147">
    <property type="protein sequence ID" value="MCO6418681.1"/>
    <property type="molecule type" value="Genomic_DNA"/>
</dbReference>